<evidence type="ECO:0000256" key="1">
    <source>
        <dbReference type="ARBA" id="ARBA00022448"/>
    </source>
</evidence>
<keyword evidence="1" id="KW-0813">Transport</keyword>
<evidence type="ECO:0000256" key="4">
    <source>
        <dbReference type="SAM" id="SignalP"/>
    </source>
</evidence>
<dbReference type="Gene3D" id="3.55.50.30">
    <property type="match status" value="1"/>
</dbReference>
<dbReference type="InterPro" id="IPR012910">
    <property type="entry name" value="Plug_dom"/>
</dbReference>
<dbReference type="Proteomes" id="UP000198757">
    <property type="component" value="Unassembled WGS sequence"/>
</dbReference>
<keyword evidence="7" id="KW-1185">Reference proteome</keyword>
<dbReference type="Pfam" id="PF07660">
    <property type="entry name" value="STN"/>
    <property type="match status" value="1"/>
</dbReference>
<feature type="domain" description="Secretin/TonB short N-terminal" evidence="5">
    <location>
        <begin position="48"/>
        <end position="99"/>
    </location>
</feature>
<dbReference type="InterPro" id="IPR037066">
    <property type="entry name" value="Plug_dom_sf"/>
</dbReference>
<evidence type="ECO:0000313" key="6">
    <source>
        <dbReference type="EMBL" id="SDD00407.1"/>
    </source>
</evidence>
<feature type="chain" id="PRO_5011585626" evidence="4">
    <location>
        <begin position="18"/>
        <end position="1118"/>
    </location>
</feature>
<organism evidence="6 7">
    <name type="scientific">Niabella drilacis (strain DSM 25811 / CCM 8410 / CCUG 62505 / LMG 26954 / E90)</name>
    <dbReference type="NCBI Taxonomy" id="1285928"/>
    <lineage>
        <taxon>Bacteria</taxon>
        <taxon>Pseudomonadati</taxon>
        <taxon>Bacteroidota</taxon>
        <taxon>Chitinophagia</taxon>
        <taxon>Chitinophagales</taxon>
        <taxon>Chitinophagaceae</taxon>
        <taxon>Niabella</taxon>
    </lineage>
</organism>
<dbReference type="EMBL" id="FMZO01000005">
    <property type="protein sequence ID" value="SDD00407.1"/>
    <property type="molecule type" value="Genomic_DNA"/>
</dbReference>
<dbReference type="InterPro" id="IPR011662">
    <property type="entry name" value="Secretin/TonB_short_N"/>
</dbReference>
<dbReference type="RefSeq" id="WP_218127735.1">
    <property type="nucleotide sequence ID" value="NZ_FMZO01000005.1"/>
</dbReference>
<dbReference type="FunFam" id="2.170.130.10:FF:000003">
    <property type="entry name" value="SusC/RagA family TonB-linked outer membrane protein"/>
    <property type="match status" value="1"/>
</dbReference>
<dbReference type="SMART" id="SM00965">
    <property type="entry name" value="STN"/>
    <property type="match status" value="1"/>
</dbReference>
<evidence type="ECO:0000259" key="5">
    <source>
        <dbReference type="SMART" id="SM00965"/>
    </source>
</evidence>
<dbReference type="NCBIfam" id="TIGR04056">
    <property type="entry name" value="OMP_RagA_SusC"/>
    <property type="match status" value="1"/>
</dbReference>
<gene>
    <name evidence="6" type="ORF">SAMN04487894_105173</name>
</gene>
<reference evidence="7" key="1">
    <citation type="submission" date="2016-10" db="EMBL/GenBank/DDBJ databases">
        <authorList>
            <person name="Varghese N."/>
            <person name="Submissions S."/>
        </authorList>
    </citation>
    <scope>NUCLEOTIDE SEQUENCE [LARGE SCALE GENOMIC DNA]</scope>
    <source>
        <strain evidence="7">DSM 25811 / CCM 8410 / LMG 26954 / E90</strain>
    </source>
</reference>
<name>A0A1G6R8P8_NIADE</name>
<proteinExistence type="predicted"/>
<feature type="signal peptide" evidence="4">
    <location>
        <begin position="1"/>
        <end position="17"/>
    </location>
</feature>
<dbReference type="AlphaFoldDB" id="A0A1G6R8P8"/>
<dbReference type="SUPFAM" id="SSF49464">
    <property type="entry name" value="Carboxypeptidase regulatory domain-like"/>
    <property type="match status" value="1"/>
</dbReference>
<keyword evidence="3" id="KW-0998">Cell outer membrane</keyword>
<dbReference type="InterPro" id="IPR023996">
    <property type="entry name" value="TonB-dep_OMP_SusC/RagA"/>
</dbReference>
<evidence type="ECO:0000256" key="2">
    <source>
        <dbReference type="ARBA" id="ARBA00023136"/>
    </source>
</evidence>
<dbReference type="Pfam" id="PF13715">
    <property type="entry name" value="CarbopepD_reg_2"/>
    <property type="match status" value="1"/>
</dbReference>
<dbReference type="InterPro" id="IPR008969">
    <property type="entry name" value="CarboxyPept-like_regulatory"/>
</dbReference>
<dbReference type="InterPro" id="IPR023997">
    <property type="entry name" value="TonB-dep_OMP_SusC/RagA_CS"/>
</dbReference>
<evidence type="ECO:0000256" key="3">
    <source>
        <dbReference type="ARBA" id="ARBA00023237"/>
    </source>
</evidence>
<dbReference type="STRING" id="1285928.SAMN04487894_105173"/>
<dbReference type="Pfam" id="PF07715">
    <property type="entry name" value="Plug"/>
    <property type="match status" value="1"/>
</dbReference>
<keyword evidence="4" id="KW-0732">Signal</keyword>
<accession>A0A1G6R8P8</accession>
<dbReference type="Gene3D" id="2.170.130.10">
    <property type="entry name" value="TonB-dependent receptor, plug domain"/>
    <property type="match status" value="1"/>
</dbReference>
<sequence>MKLSVLMILVTGLQCIAANSSGQEKVNLSLKNVPIEQALRNIEQQTKYSFFYKNELLSGRRVRADLQGVTIDQALEELLKGSGLTYQKTGGRLISIFRETEQKAAFSWVLNGKILDVKSRPIAGVSVSIKGKPRGTSTNNDGEFMIEIDSDRDSLVVTAVGYKPQTLLAGSNRNRIIILEEDLEKQKMDEVVVTAFGTRQRKEAVVGSVTTIDPQQLKIPSSNLTTAFAGNIAGMIAYQRSGEPGADNASFFIRGVTTFGYKVDPLVLVDNMEITVTDLARLNVDEIAAFSIMKDATATALYGARGANGVILITTKTGQEGKAKINFRVESKMSAPTRNVELADPVTYMKLNNEAVITRNPLGLEPFSKEKIEKTATAGADPYLYPAVDWRSALLKDNTLNHRLNMSISGGGKVARYFIAGNIAQDNGVLKVPKMNDFNNNIRLTTSSLRINVNVNATKTTELVARLSGTFDDYTGPLSGGADVYNDIMHTSQVLFAPYYPAGYNERFVRHILFGNAGDDGAYANPYADMVKGYKNYSRSNMYAQLELKQQLSAIIPGLSFKAMMNTTRNAYFDLTRQYNPFWYQVTGKDPVTGGYQYELLNEEKGTEYLDYKEGGKTQGSSFYLESSLDYNRTFAQKHNVSALLIYIMRNSLNGNAGSLTASLPFRNLGVSGRATYGFDKRYYVEFNFGYNGSERFDMHHRFGFFPSAGAAWVVSNERFFEGLKDKITNLKIRATYGLVGNDAIGDPANRFFFLSEMNMTDGGRGYSLGQDWAYSKPGISIVSYPNPNITWEVAEKKNLALELSLFGKMNLTAEIYKEHRRNILMERKSIPSTMGLVKNISANVGEATGQGVDLSMDYNARFSGNWWAQARANFTYAASKYLNYEEPDYTEQYRSRIGYSIGQQFGYIADRLFIDDEEVRNSPAQSFGQYAGGDIKYHDVNGDGRITEADQVPIGYPTTPEMVYGFGVSTGNKTLDFSFFFQGSARSSFWVDPKATAPFQANTQLLKVYADNHWSEDNRDIYAIWPRLSPNLIENNTQQSTWFMYNGAFLRLKQVELGYTAPTRYFRRLGVSSFRLYAVVSNIYTWSNFKLWDIEMGSNGLGYPIQRNYSLGLNINF</sequence>
<dbReference type="Gene3D" id="2.60.40.1120">
    <property type="entry name" value="Carboxypeptidase-like, regulatory domain"/>
    <property type="match status" value="1"/>
</dbReference>
<evidence type="ECO:0000313" key="7">
    <source>
        <dbReference type="Proteomes" id="UP000198757"/>
    </source>
</evidence>
<protein>
    <submittedName>
        <fullName evidence="6">TonB-linked outer membrane protein, SusC/RagA family</fullName>
    </submittedName>
</protein>
<dbReference type="SUPFAM" id="SSF56935">
    <property type="entry name" value="Porins"/>
    <property type="match status" value="1"/>
</dbReference>
<dbReference type="GO" id="GO:0019867">
    <property type="term" value="C:outer membrane"/>
    <property type="evidence" value="ECO:0007669"/>
    <property type="project" value="InterPro"/>
</dbReference>
<keyword evidence="2" id="KW-0472">Membrane</keyword>
<dbReference type="NCBIfam" id="TIGR04057">
    <property type="entry name" value="SusC_RagA_signa"/>
    <property type="match status" value="1"/>
</dbReference>